<evidence type="ECO:0000256" key="3">
    <source>
        <dbReference type="ARBA" id="ARBA00022692"/>
    </source>
</evidence>
<dbReference type="GO" id="GO:0004674">
    <property type="term" value="F:protein serine/threonine kinase activity"/>
    <property type="evidence" value="ECO:0007669"/>
    <property type="project" value="UniProtKB-KW"/>
</dbReference>
<name>A0A540M4F4_MALBA</name>
<keyword evidence="6" id="KW-0472">Membrane</keyword>
<dbReference type="PROSITE" id="PS50011">
    <property type="entry name" value="PROTEIN_KINASE_DOM"/>
    <property type="match status" value="1"/>
</dbReference>
<accession>A0A540M4F4</accession>
<evidence type="ECO:0000259" key="8">
    <source>
        <dbReference type="PROSITE" id="PS50011"/>
    </source>
</evidence>
<dbReference type="STRING" id="106549.A0A540M4F4"/>
<dbReference type="InterPro" id="IPR011009">
    <property type="entry name" value="Kinase-like_dom_sf"/>
</dbReference>
<dbReference type="InterPro" id="IPR045874">
    <property type="entry name" value="LRK10/LRL21-25-like"/>
</dbReference>
<evidence type="ECO:0000256" key="1">
    <source>
        <dbReference type="ARBA" id="ARBA00004479"/>
    </source>
</evidence>
<protein>
    <recommendedName>
        <fullName evidence="8">Protein kinase domain-containing protein</fullName>
    </recommendedName>
</protein>
<keyword evidence="2" id="KW-0723">Serine/threonine-protein kinase</keyword>
<evidence type="ECO:0000256" key="6">
    <source>
        <dbReference type="ARBA" id="ARBA00023136"/>
    </source>
</evidence>
<evidence type="ECO:0000256" key="5">
    <source>
        <dbReference type="ARBA" id="ARBA00022989"/>
    </source>
</evidence>
<keyword evidence="4" id="KW-0732">Signal</keyword>
<evidence type="ECO:0000256" key="7">
    <source>
        <dbReference type="ARBA" id="ARBA00023180"/>
    </source>
</evidence>
<feature type="domain" description="Protein kinase" evidence="8">
    <location>
        <begin position="1"/>
        <end position="122"/>
    </location>
</feature>
<dbReference type="Gene3D" id="1.10.510.10">
    <property type="entry name" value="Transferase(Phosphotransferase) domain 1"/>
    <property type="match status" value="1"/>
</dbReference>
<comment type="subcellular location">
    <subcellularLocation>
        <location evidence="1">Membrane</location>
        <topology evidence="1">Single-pass type I membrane protein</topology>
    </subcellularLocation>
</comment>
<keyword evidence="10" id="KW-1185">Reference proteome</keyword>
<dbReference type="EMBL" id="VIEB01000362">
    <property type="protein sequence ID" value="TQD93621.1"/>
    <property type="molecule type" value="Genomic_DNA"/>
</dbReference>
<evidence type="ECO:0000256" key="2">
    <source>
        <dbReference type="ARBA" id="ARBA00022527"/>
    </source>
</evidence>
<keyword evidence="2" id="KW-0418">Kinase</keyword>
<evidence type="ECO:0000313" key="10">
    <source>
        <dbReference type="Proteomes" id="UP000315295"/>
    </source>
</evidence>
<dbReference type="Proteomes" id="UP000315295">
    <property type="component" value="Unassembled WGS sequence"/>
</dbReference>
<comment type="caution">
    <text evidence="9">The sequence shown here is derived from an EMBL/GenBank/DDBJ whole genome shotgun (WGS) entry which is preliminary data.</text>
</comment>
<organism evidence="9 10">
    <name type="scientific">Malus baccata</name>
    <name type="common">Siberian crab apple</name>
    <name type="synonym">Pyrus baccata</name>
    <dbReference type="NCBI Taxonomy" id="106549"/>
    <lineage>
        <taxon>Eukaryota</taxon>
        <taxon>Viridiplantae</taxon>
        <taxon>Streptophyta</taxon>
        <taxon>Embryophyta</taxon>
        <taxon>Tracheophyta</taxon>
        <taxon>Spermatophyta</taxon>
        <taxon>Magnoliopsida</taxon>
        <taxon>eudicotyledons</taxon>
        <taxon>Gunneridae</taxon>
        <taxon>Pentapetalae</taxon>
        <taxon>rosids</taxon>
        <taxon>fabids</taxon>
        <taxon>Rosales</taxon>
        <taxon>Rosaceae</taxon>
        <taxon>Amygdaloideae</taxon>
        <taxon>Maleae</taxon>
        <taxon>Malus</taxon>
    </lineage>
</organism>
<dbReference type="PANTHER" id="PTHR27009">
    <property type="entry name" value="RUST RESISTANCE KINASE LR10-RELATED"/>
    <property type="match status" value="1"/>
</dbReference>
<keyword evidence="2" id="KW-0808">Transferase</keyword>
<dbReference type="InterPro" id="IPR000719">
    <property type="entry name" value="Prot_kinase_dom"/>
</dbReference>
<gene>
    <name evidence="9" type="ORF">C1H46_020776</name>
</gene>
<reference evidence="9 10" key="1">
    <citation type="journal article" date="2019" name="G3 (Bethesda)">
        <title>Sequencing of a Wild Apple (Malus baccata) Genome Unravels the Differences Between Cultivated and Wild Apple Species Regarding Disease Resistance and Cold Tolerance.</title>
        <authorList>
            <person name="Chen X."/>
        </authorList>
    </citation>
    <scope>NUCLEOTIDE SEQUENCE [LARGE SCALE GENOMIC DNA]</scope>
    <source>
        <strain evidence="10">cv. Shandingzi</strain>
        <tissue evidence="9">Leaves</tissue>
    </source>
</reference>
<keyword evidence="3" id="KW-0812">Transmembrane</keyword>
<dbReference type="AlphaFoldDB" id="A0A540M4F4"/>
<keyword evidence="5" id="KW-1133">Transmembrane helix</keyword>
<proteinExistence type="predicted"/>
<keyword evidence="7" id="KW-0325">Glycoprotein</keyword>
<evidence type="ECO:0000313" key="9">
    <source>
        <dbReference type="EMBL" id="TQD93621.1"/>
    </source>
</evidence>
<dbReference type="GO" id="GO:0016020">
    <property type="term" value="C:membrane"/>
    <property type="evidence" value="ECO:0007669"/>
    <property type="project" value="UniProtKB-SubCell"/>
</dbReference>
<evidence type="ECO:0000256" key="4">
    <source>
        <dbReference type="ARBA" id="ARBA00022729"/>
    </source>
</evidence>
<dbReference type="GO" id="GO:0005524">
    <property type="term" value="F:ATP binding"/>
    <property type="evidence" value="ECO:0007669"/>
    <property type="project" value="InterPro"/>
</dbReference>
<dbReference type="SUPFAM" id="SSF56112">
    <property type="entry name" value="Protein kinase-like (PK-like)"/>
    <property type="match status" value="1"/>
</dbReference>
<sequence length="129" mass="14647">MVSMTTIRGTMGYIASEVFSRNLGNVSYKADVYSFGMLLLEMVGGRKNIGLTTEDTTNKICYPQWIYNLLEEGDDLQIHIGEEEDGKIPKKLAIIGLWCIQWHPVDRPTSRNGRILARRQELEAIAELE</sequence>